<dbReference type="AlphaFoldDB" id="A0A1G2I0I6"/>
<keyword evidence="5" id="KW-0067">ATP-binding</keyword>
<dbReference type="Pfam" id="PF17191">
    <property type="entry name" value="RecG_wedge"/>
    <property type="match status" value="1"/>
</dbReference>
<accession>A0A1G2I0I6</accession>
<feature type="region of interest" description="Disordered" evidence="9">
    <location>
        <begin position="672"/>
        <end position="692"/>
    </location>
</feature>
<dbReference type="NCBIfam" id="TIGR04256">
    <property type="entry name" value="GxxExxY"/>
    <property type="match status" value="1"/>
</dbReference>
<dbReference type="SMART" id="SM00490">
    <property type="entry name" value="HELICc"/>
    <property type="match status" value="1"/>
</dbReference>
<keyword evidence="7" id="KW-0234">DNA repair</keyword>
<protein>
    <recommendedName>
        <fullName evidence="8">Probable DNA 3'-5' helicase RecG</fullName>
    </recommendedName>
</protein>
<reference evidence="12 13" key="1">
    <citation type="journal article" date="2016" name="Nat. Commun.">
        <title>Thousands of microbial genomes shed light on interconnected biogeochemical processes in an aquifer system.</title>
        <authorList>
            <person name="Anantharaman K."/>
            <person name="Brown C.T."/>
            <person name="Hug L.A."/>
            <person name="Sharon I."/>
            <person name="Castelle C.J."/>
            <person name="Probst A.J."/>
            <person name="Thomas B.C."/>
            <person name="Singh A."/>
            <person name="Wilkins M.J."/>
            <person name="Karaoz U."/>
            <person name="Brodie E.L."/>
            <person name="Williams K.H."/>
            <person name="Hubbard S.S."/>
            <person name="Banfield J.F."/>
        </authorList>
    </citation>
    <scope>NUCLEOTIDE SEQUENCE [LARGE SCALE GENOMIC DNA]</scope>
</reference>
<dbReference type="PROSITE" id="PS51192">
    <property type="entry name" value="HELICASE_ATP_BIND_1"/>
    <property type="match status" value="1"/>
</dbReference>
<evidence type="ECO:0000256" key="7">
    <source>
        <dbReference type="ARBA" id="ARBA00023204"/>
    </source>
</evidence>
<evidence type="ECO:0000256" key="2">
    <source>
        <dbReference type="ARBA" id="ARBA00022763"/>
    </source>
</evidence>
<evidence type="ECO:0000313" key="13">
    <source>
        <dbReference type="Proteomes" id="UP000176421"/>
    </source>
</evidence>
<keyword evidence="6" id="KW-0238">DNA-binding</keyword>
<dbReference type="SUPFAM" id="SSF52540">
    <property type="entry name" value="P-loop containing nucleoside triphosphate hydrolases"/>
    <property type="match status" value="2"/>
</dbReference>
<dbReference type="InterPro" id="IPR011545">
    <property type="entry name" value="DEAD/DEAH_box_helicase_dom"/>
</dbReference>
<feature type="compositionally biased region" description="Basic and acidic residues" evidence="9">
    <location>
        <begin position="679"/>
        <end position="691"/>
    </location>
</feature>
<sequence>MIELSTPIDQIPKIGLAYQKKLKKLGISTLQDLLYYFPARYDDFSEIVPIKKAKLGYTVCVQGRILEIESTRTFKKFMSVTEALIEDETGTIKATWFNQPYLAKSLKEDDLVCLAGKVSLGKDGIYLNNPVHERVADFEDINSLTHTGRIVPVYSETRGLTSRWLRYVIKPLISIFQNKLPEVLPQELIKKQRLLDIKQAIKQVHFPDSFDLADAAKARFSFEELLLLQLFVMKEKIKMQKIKAPACIMDVELMKEFTNSLPFTLTDSQRQCIYQILKDLEKDMPMSRLLEGDVGSGKTVVATMAALNVIKSGYSASAKASAYDKSSARQAGPLRQSSSEASETKQVAFMAPTEILTKQHFKNVIKMLENFNVSVGILTGKEAKIFRNKEEFSVKKETLAEDLKNGQIDIVIGTHSLIQKGIEFKNLALVVVDEQHRFGVDQRAALIRGNNAEQTQNNSESGTLLYEDLSYKIRQCLFNVKKELGPGHKEIVYQKALEEEFKNAHIPFSKEKQIPILYHNKKVGIYVPDFIIDEKIIVELKALSFLGSTEKKQIWNYLKGSEYKLAILVNFGPKELQIDRVIYDLARDSAFVPHSSAFAPHLLSMTATPIPRTLALTVYGDLDLSLIKEMPKNRKKIKTQIVNPSERRDAYEFIREEVKEGKGVFVICPKIESKPPASPDERARRGGKNLEDTQGSFVPINYNFASLLTQEIKAVKEEYEKLSKEIFPELNIAMLHGKMKPKEKEETMINFRDGKIDILISTSVIEVGVDVPRATVMMIEGAERFGLSQLHQFRGRVGRSDMQSYCFLFTTSPDQLNRKRLKALVDSNNGFELAEKDLEIRGPGQLYGTQQWGLPDMAMQNLFNIFLVEKTRQAAKEILESDPELKNHPLLLERVEKLRLRIHFE</sequence>
<dbReference type="InterPro" id="IPR033454">
    <property type="entry name" value="RecG_wedge"/>
</dbReference>
<dbReference type="SMART" id="SM00487">
    <property type="entry name" value="DEXDc"/>
    <property type="match status" value="1"/>
</dbReference>
<dbReference type="GO" id="GO:0005524">
    <property type="term" value="F:ATP binding"/>
    <property type="evidence" value="ECO:0007669"/>
    <property type="project" value="UniProtKB-KW"/>
</dbReference>
<dbReference type="PANTHER" id="PTHR47964:SF1">
    <property type="entry name" value="ATP-DEPENDENT DNA HELICASE HOMOLOG RECG, CHLOROPLASTIC"/>
    <property type="match status" value="1"/>
</dbReference>
<keyword evidence="2" id="KW-0227">DNA damage</keyword>
<evidence type="ECO:0000259" key="11">
    <source>
        <dbReference type="PROSITE" id="PS51194"/>
    </source>
</evidence>
<dbReference type="InterPro" id="IPR047112">
    <property type="entry name" value="RecG/Mfd"/>
</dbReference>
<dbReference type="EMBL" id="MHOS01000034">
    <property type="protein sequence ID" value="OGZ67588.1"/>
    <property type="molecule type" value="Genomic_DNA"/>
</dbReference>
<keyword evidence="3" id="KW-0378">Hydrolase</keyword>
<dbReference type="PANTHER" id="PTHR47964">
    <property type="entry name" value="ATP-DEPENDENT DNA HELICASE HOMOLOG RECG, CHLOROPLASTIC"/>
    <property type="match status" value="1"/>
</dbReference>
<dbReference type="Proteomes" id="UP000176421">
    <property type="component" value="Unassembled WGS sequence"/>
</dbReference>
<keyword evidence="4" id="KW-0347">Helicase</keyword>
<dbReference type="GO" id="GO:0003678">
    <property type="term" value="F:DNA helicase activity"/>
    <property type="evidence" value="ECO:0007669"/>
    <property type="project" value="TreeGrafter"/>
</dbReference>
<dbReference type="Pfam" id="PF13366">
    <property type="entry name" value="PDDEXK_3"/>
    <property type="match status" value="1"/>
</dbReference>
<feature type="domain" description="Helicase C-terminal" evidence="11">
    <location>
        <begin position="689"/>
        <end position="839"/>
    </location>
</feature>
<evidence type="ECO:0000256" key="9">
    <source>
        <dbReference type="SAM" id="MobiDB-lite"/>
    </source>
</evidence>
<dbReference type="GO" id="GO:0006281">
    <property type="term" value="P:DNA repair"/>
    <property type="evidence" value="ECO:0007669"/>
    <property type="project" value="UniProtKB-KW"/>
</dbReference>
<dbReference type="InterPro" id="IPR001650">
    <property type="entry name" value="Helicase_C-like"/>
</dbReference>
<dbReference type="SUPFAM" id="SSF50249">
    <property type="entry name" value="Nucleic acid-binding proteins"/>
    <property type="match status" value="1"/>
</dbReference>
<evidence type="ECO:0000259" key="10">
    <source>
        <dbReference type="PROSITE" id="PS51192"/>
    </source>
</evidence>
<dbReference type="InterPro" id="IPR027417">
    <property type="entry name" value="P-loop_NTPase"/>
</dbReference>
<evidence type="ECO:0000256" key="1">
    <source>
        <dbReference type="ARBA" id="ARBA00022741"/>
    </source>
</evidence>
<dbReference type="PROSITE" id="PS51194">
    <property type="entry name" value="HELICASE_CTER"/>
    <property type="match status" value="1"/>
</dbReference>
<evidence type="ECO:0000313" key="12">
    <source>
        <dbReference type="EMBL" id="OGZ67588.1"/>
    </source>
</evidence>
<dbReference type="Gene3D" id="3.40.50.300">
    <property type="entry name" value="P-loop containing nucleotide triphosphate hydrolases"/>
    <property type="match status" value="4"/>
</dbReference>
<feature type="domain" description="Helicase ATP-binding" evidence="10">
    <location>
        <begin position="279"/>
        <end position="482"/>
    </location>
</feature>
<dbReference type="GO" id="GO:0016787">
    <property type="term" value="F:hydrolase activity"/>
    <property type="evidence" value="ECO:0007669"/>
    <property type="project" value="UniProtKB-KW"/>
</dbReference>
<comment type="caution">
    <text evidence="12">The sequence shown here is derived from an EMBL/GenBank/DDBJ whole genome shotgun (WGS) entry which is preliminary data.</text>
</comment>
<dbReference type="InterPro" id="IPR045562">
    <property type="entry name" value="RecG_dom3_C"/>
</dbReference>
<dbReference type="Pfam" id="PF19833">
    <property type="entry name" value="RecG_dom3_C"/>
    <property type="match status" value="1"/>
</dbReference>
<name>A0A1G2I0I6_9BACT</name>
<dbReference type="Gene3D" id="2.40.50.140">
    <property type="entry name" value="Nucleic acid-binding proteins"/>
    <property type="match status" value="1"/>
</dbReference>
<proteinExistence type="predicted"/>
<evidence type="ECO:0000256" key="6">
    <source>
        <dbReference type="ARBA" id="ARBA00023125"/>
    </source>
</evidence>
<dbReference type="Pfam" id="PF00270">
    <property type="entry name" value="DEAD"/>
    <property type="match status" value="1"/>
</dbReference>
<organism evidence="12 13">
    <name type="scientific">Candidatus Staskawiczbacteria bacterium RIFCSPHIGHO2_02_FULL_34_9</name>
    <dbReference type="NCBI Taxonomy" id="1802206"/>
    <lineage>
        <taxon>Bacteria</taxon>
        <taxon>Candidatus Staskawicziibacteriota</taxon>
    </lineage>
</organism>
<dbReference type="CDD" id="cd04488">
    <property type="entry name" value="RecG_wedge_OBF"/>
    <property type="match status" value="1"/>
</dbReference>
<dbReference type="GO" id="GO:0003677">
    <property type="term" value="F:DNA binding"/>
    <property type="evidence" value="ECO:0007669"/>
    <property type="project" value="UniProtKB-KW"/>
</dbReference>
<evidence type="ECO:0000256" key="3">
    <source>
        <dbReference type="ARBA" id="ARBA00022801"/>
    </source>
</evidence>
<evidence type="ECO:0000256" key="4">
    <source>
        <dbReference type="ARBA" id="ARBA00022806"/>
    </source>
</evidence>
<gene>
    <name evidence="12" type="ORF">A3D35_02360</name>
</gene>
<keyword evidence="1" id="KW-0547">Nucleotide-binding</keyword>
<dbReference type="STRING" id="1802206.A3D35_02360"/>
<dbReference type="Pfam" id="PF00271">
    <property type="entry name" value="Helicase_C"/>
    <property type="match status" value="1"/>
</dbReference>
<evidence type="ECO:0000256" key="5">
    <source>
        <dbReference type="ARBA" id="ARBA00022840"/>
    </source>
</evidence>
<dbReference type="InterPro" id="IPR012340">
    <property type="entry name" value="NA-bd_OB-fold"/>
</dbReference>
<dbReference type="InterPro" id="IPR014001">
    <property type="entry name" value="Helicase_ATP-bd"/>
</dbReference>
<evidence type="ECO:0000256" key="8">
    <source>
        <dbReference type="ARBA" id="ARBA00049819"/>
    </source>
</evidence>
<dbReference type="InterPro" id="IPR026350">
    <property type="entry name" value="GxxExxY"/>
</dbReference>